<evidence type="ECO:0000313" key="5">
    <source>
        <dbReference type="EMBL" id="MFF5899888.1"/>
    </source>
</evidence>
<dbReference type="Proteomes" id="UP001602322">
    <property type="component" value="Unassembled WGS sequence"/>
</dbReference>
<reference evidence="5 6" key="1">
    <citation type="submission" date="2024-10" db="EMBL/GenBank/DDBJ databases">
        <title>The Natural Products Discovery Center: Release of the First 8490 Sequenced Strains for Exploring Actinobacteria Biosynthetic Diversity.</title>
        <authorList>
            <person name="Kalkreuter E."/>
            <person name="Kautsar S.A."/>
            <person name="Yang D."/>
            <person name="Bader C.D."/>
            <person name="Teijaro C.N."/>
            <person name="Fluegel L."/>
            <person name="Davis C.M."/>
            <person name="Simpson J.R."/>
            <person name="Lauterbach L."/>
            <person name="Steele A.D."/>
            <person name="Gui C."/>
            <person name="Meng S."/>
            <person name="Li G."/>
            <person name="Viehrig K."/>
            <person name="Ye F."/>
            <person name="Su P."/>
            <person name="Kiefer A.F."/>
            <person name="Nichols A."/>
            <person name="Cepeda A.J."/>
            <person name="Yan W."/>
            <person name="Fan B."/>
            <person name="Jiang Y."/>
            <person name="Adhikari A."/>
            <person name="Zheng C.-J."/>
            <person name="Schuster L."/>
            <person name="Cowan T.M."/>
            <person name="Smanski M.J."/>
            <person name="Chevrette M.G."/>
            <person name="De Carvalho L.P.S."/>
            <person name="Shen B."/>
        </authorList>
    </citation>
    <scope>NUCLEOTIDE SEQUENCE [LARGE SCALE GENOMIC DNA]</scope>
    <source>
        <strain evidence="5 6">NPDC012540</strain>
    </source>
</reference>
<proteinExistence type="predicted"/>
<dbReference type="NCBIfam" id="NF033679">
    <property type="entry name" value="DNRLRE_dom"/>
    <property type="match status" value="1"/>
</dbReference>
<feature type="domain" description="Carbohydrate-binding module family 96" evidence="4">
    <location>
        <begin position="18"/>
        <end position="125"/>
    </location>
</feature>
<gene>
    <name evidence="5" type="ORF">ACFY8O_28710</name>
</gene>
<keyword evidence="6" id="KW-1185">Reference proteome</keyword>
<dbReference type="RefSeq" id="WP_387907386.1">
    <property type="nucleotide sequence ID" value="NZ_JBIBEG010000010.1"/>
</dbReference>
<dbReference type="EMBL" id="JBIBEG010000010">
    <property type="protein sequence ID" value="MFF5899888.1"/>
    <property type="molecule type" value="Genomic_DNA"/>
</dbReference>
<evidence type="ECO:0000256" key="1">
    <source>
        <dbReference type="ARBA" id="ARBA00004613"/>
    </source>
</evidence>
<name>A0ABW6XDS3_9ACTN</name>
<evidence type="ECO:0000259" key="4">
    <source>
        <dbReference type="Pfam" id="PF24517"/>
    </source>
</evidence>
<dbReference type="InterPro" id="IPR055372">
    <property type="entry name" value="CBM96"/>
</dbReference>
<comment type="caution">
    <text evidence="5">The sequence shown here is derived from an EMBL/GenBank/DDBJ whole genome shotgun (WGS) entry which is preliminary data.</text>
</comment>
<evidence type="ECO:0000256" key="2">
    <source>
        <dbReference type="ARBA" id="ARBA00022525"/>
    </source>
</evidence>
<protein>
    <submittedName>
        <fullName evidence="5">DNRLRE domain-containing protein</fullName>
    </submittedName>
</protein>
<dbReference type="Pfam" id="PF24517">
    <property type="entry name" value="CBM96"/>
    <property type="match status" value="1"/>
</dbReference>
<comment type="subcellular location">
    <subcellularLocation>
        <location evidence="1">Secreted</location>
    </subcellularLocation>
</comment>
<sequence>MSAIRASPCRPLRPARCSGARLTFRTSSDSTAGSAESHSIVPVTGAWTESAVTHDTRPSLSTTVLGTITGAASVSTDCSAELNASALGGALGSATSLALTSSGTDSLRIWSSEATAAYRPQLVLTFGDE</sequence>
<keyword evidence="2" id="KW-0964">Secreted</keyword>
<organism evidence="5 6">
    <name type="scientific">Streptomyces argenteolus</name>
    <dbReference type="NCBI Taxonomy" id="67274"/>
    <lineage>
        <taxon>Bacteria</taxon>
        <taxon>Bacillati</taxon>
        <taxon>Actinomycetota</taxon>
        <taxon>Actinomycetes</taxon>
        <taxon>Kitasatosporales</taxon>
        <taxon>Streptomycetaceae</taxon>
        <taxon>Streptomyces</taxon>
    </lineage>
</organism>
<evidence type="ECO:0000256" key="3">
    <source>
        <dbReference type="ARBA" id="ARBA00022729"/>
    </source>
</evidence>
<accession>A0ABW6XDS3</accession>
<evidence type="ECO:0000313" key="6">
    <source>
        <dbReference type="Proteomes" id="UP001602322"/>
    </source>
</evidence>
<keyword evidence="3" id="KW-0732">Signal</keyword>